<protein>
    <submittedName>
        <fullName evidence="1">Uncharacterized protein</fullName>
    </submittedName>
</protein>
<evidence type="ECO:0000313" key="1">
    <source>
        <dbReference type="EMBL" id="GMN54654.1"/>
    </source>
</evidence>
<dbReference type="EMBL" id="BTGU01000052">
    <property type="protein sequence ID" value="GMN54654.1"/>
    <property type="molecule type" value="Genomic_DNA"/>
</dbReference>
<organism evidence="1 2">
    <name type="scientific">Ficus carica</name>
    <name type="common">Common fig</name>
    <dbReference type="NCBI Taxonomy" id="3494"/>
    <lineage>
        <taxon>Eukaryota</taxon>
        <taxon>Viridiplantae</taxon>
        <taxon>Streptophyta</taxon>
        <taxon>Embryophyta</taxon>
        <taxon>Tracheophyta</taxon>
        <taxon>Spermatophyta</taxon>
        <taxon>Magnoliopsida</taxon>
        <taxon>eudicotyledons</taxon>
        <taxon>Gunneridae</taxon>
        <taxon>Pentapetalae</taxon>
        <taxon>rosids</taxon>
        <taxon>fabids</taxon>
        <taxon>Rosales</taxon>
        <taxon>Moraceae</taxon>
        <taxon>Ficeae</taxon>
        <taxon>Ficus</taxon>
    </lineage>
</organism>
<evidence type="ECO:0000313" key="2">
    <source>
        <dbReference type="Proteomes" id="UP001187192"/>
    </source>
</evidence>
<reference evidence="1" key="1">
    <citation type="submission" date="2023-07" db="EMBL/GenBank/DDBJ databases">
        <title>draft genome sequence of fig (Ficus carica).</title>
        <authorList>
            <person name="Takahashi T."/>
            <person name="Nishimura K."/>
        </authorList>
    </citation>
    <scope>NUCLEOTIDE SEQUENCE</scope>
</reference>
<comment type="caution">
    <text evidence="1">The sequence shown here is derived from an EMBL/GenBank/DDBJ whole genome shotgun (WGS) entry which is preliminary data.</text>
</comment>
<accession>A0AA88DK89</accession>
<sequence>MACRWGEIWQKLNSASMKKEMWGVHKRCQLASVPCLATVGRNSYLPSIADQVWESNHMVPEFTTVNQVPFTV</sequence>
<proteinExistence type="predicted"/>
<gene>
    <name evidence="1" type="ORF">TIFTF001_023785</name>
</gene>
<dbReference type="AlphaFoldDB" id="A0AA88DK89"/>
<name>A0AA88DK89_FICCA</name>
<keyword evidence="2" id="KW-1185">Reference proteome</keyword>
<dbReference type="Proteomes" id="UP001187192">
    <property type="component" value="Unassembled WGS sequence"/>
</dbReference>